<feature type="transmembrane region" description="Helical" evidence="6">
    <location>
        <begin position="685"/>
        <end position="708"/>
    </location>
</feature>
<keyword evidence="5 6" id="KW-0472">Membrane</keyword>
<keyword evidence="10" id="KW-1185">Reference proteome</keyword>
<dbReference type="InterPro" id="IPR050250">
    <property type="entry name" value="Macrolide_Exporter_MacB"/>
</dbReference>
<dbReference type="RefSeq" id="WP_369331030.1">
    <property type="nucleotide sequence ID" value="NZ_JAULBC010000006.1"/>
</dbReference>
<keyword evidence="4 6" id="KW-1133">Transmembrane helix</keyword>
<feature type="transmembrane region" description="Helical" evidence="6">
    <location>
        <begin position="301"/>
        <end position="323"/>
    </location>
</feature>
<dbReference type="PROSITE" id="PS51257">
    <property type="entry name" value="PROKAR_LIPOPROTEIN"/>
    <property type="match status" value="1"/>
</dbReference>
<comment type="subcellular location">
    <subcellularLocation>
        <location evidence="1">Cell membrane</location>
        <topology evidence="1">Multi-pass membrane protein</topology>
    </subcellularLocation>
</comment>
<feature type="transmembrane region" description="Helical" evidence="6">
    <location>
        <begin position="357"/>
        <end position="375"/>
    </location>
</feature>
<organism evidence="9 10">
    <name type="scientific">Danxiaibacter flavus</name>
    <dbReference type="NCBI Taxonomy" id="3049108"/>
    <lineage>
        <taxon>Bacteria</taxon>
        <taxon>Pseudomonadati</taxon>
        <taxon>Bacteroidota</taxon>
        <taxon>Chitinophagia</taxon>
        <taxon>Chitinophagales</taxon>
        <taxon>Chitinophagaceae</taxon>
        <taxon>Danxiaibacter</taxon>
    </lineage>
</organism>
<evidence type="ECO:0000259" key="7">
    <source>
        <dbReference type="Pfam" id="PF02687"/>
    </source>
</evidence>
<dbReference type="InterPro" id="IPR003838">
    <property type="entry name" value="ABC3_permease_C"/>
</dbReference>
<evidence type="ECO:0000256" key="5">
    <source>
        <dbReference type="ARBA" id="ARBA00023136"/>
    </source>
</evidence>
<name>A0ABV3ZII2_9BACT</name>
<feature type="transmembrane region" description="Helical" evidence="6">
    <location>
        <begin position="771"/>
        <end position="791"/>
    </location>
</feature>
<keyword evidence="2" id="KW-1003">Cell membrane</keyword>
<evidence type="ECO:0000256" key="3">
    <source>
        <dbReference type="ARBA" id="ARBA00022692"/>
    </source>
</evidence>
<feature type="domain" description="ABC3 transporter permease C-terminal" evidence="7">
    <location>
        <begin position="307"/>
        <end position="420"/>
    </location>
</feature>
<feature type="transmembrane region" description="Helical" evidence="6">
    <location>
        <begin position="439"/>
        <end position="463"/>
    </location>
</feature>
<feature type="transmembrane region" description="Helical" evidence="6">
    <location>
        <begin position="20"/>
        <end position="41"/>
    </location>
</feature>
<protein>
    <submittedName>
        <fullName evidence="9">ABC transporter permease</fullName>
    </submittedName>
</protein>
<evidence type="ECO:0000259" key="8">
    <source>
        <dbReference type="Pfam" id="PF12704"/>
    </source>
</evidence>
<feature type="transmembrane region" description="Helical" evidence="6">
    <location>
        <begin position="729"/>
        <end position="751"/>
    </location>
</feature>
<comment type="caution">
    <text evidence="9">The sequence shown here is derived from an EMBL/GenBank/DDBJ whole genome shotgun (WGS) entry which is preliminary data.</text>
</comment>
<sequence>MFKTYFNIALRQLRKQKMYALIKIGGFALSIAACLLIALYIRDELSYDKSYPDNDRIFRITGEYNDKGNMETGADWPPPMAKALKQDYPEVEYSGRIMPHELFYCAGSNQVRRVDAEQNTYEDKFTFADQSILDILQVPMVYGDRAMALAQPRTMVIAKSIADKYFPNENPVGKLMILNNDKDRIYKIGGVMKDFPSTSHLQYNFLLTLTGYELWKGEQDGWMSSNYYTYVKLRKGANPIQFQDKLKSVITRYYVPALKSEGNVQADEMAQKLRFLVQPVADIHLRSYKIDDGLHHGDIRFVWLFGAIACFILLIACINFVNLSTAKSANRAKEVGLRKVLGSYRSGLVQQFLTESMLYSCCSFVLGLLIAWLLLPYFNMLAGKSLSMPWTKWWLVPLITVAIVATGFFAGIYPSLYLSAFKPILVLKGQLSRGSKNSVLRNGLVVFQFCTSIILIISTLVIYKQTHYLLNAKIGFDKDQVMLIQGTNTLGEHVREFKNELLKLSQVKNVSVSDFLPVSGTKRNGNTFWNTGKKTTDPGIFAQAWTVDDSYIQTLGIKLIAGRNFSPEMPSDSQAVIINKTMAEKLNLKDPVGKTIENWGKYPIIGVVEDFNFESMRGKVGALSMHLGNSTTIVSVKLSSKEVKDALPAINSLWKKFAPTQPIRYTFLDENFKNMYADVQRMGNIFTSFAILAIVIACLGLFALSAFMAEQRNKEIGIRKVLGASATNITAMLSISFVRLVMLAILIASPIAWWGMSKWLQDFAYRIQIDWWMVALAGIVAIMIALATVSFQSIRAALANPVKSLRSE</sequence>
<dbReference type="PANTHER" id="PTHR30572:SF18">
    <property type="entry name" value="ABC-TYPE MACROLIDE FAMILY EXPORT SYSTEM PERMEASE COMPONENT 2"/>
    <property type="match status" value="1"/>
</dbReference>
<feature type="transmembrane region" description="Helical" evidence="6">
    <location>
        <begin position="395"/>
        <end position="418"/>
    </location>
</feature>
<evidence type="ECO:0000313" key="9">
    <source>
        <dbReference type="EMBL" id="MEX6689623.1"/>
    </source>
</evidence>
<feature type="domain" description="MacB-like periplasmic core" evidence="8">
    <location>
        <begin position="24"/>
        <end position="248"/>
    </location>
</feature>
<gene>
    <name evidence="9" type="ORF">QTN47_19115</name>
</gene>
<dbReference type="PANTHER" id="PTHR30572">
    <property type="entry name" value="MEMBRANE COMPONENT OF TRANSPORTER-RELATED"/>
    <property type="match status" value="1"/>
</dbReference>
<proteinExistence type="predicted"/>
<dbReference type="Pfam" id="PF02687">
    <property type="entry name" value="FtsX"/>
    <property type="match status" value="2"/>
</dbReference>
<reference evidence="9 10" key="1">
    <citation type="submission" date="2023-07" db="EMBL/GenBank/DDBJ databases">
        <authorList>
            <person name="Lian W.-H."/>
        </authorList>
    </citation>
    <scope>NUCLEOTIDE SEQUENCE [LARGE SCALE GENOMIC DNA]</scope>
    <source>
        <strain evidence="9 10">SYSU DXS3180</strain>
    </source>
</reference>
<evidence type="ECO:0000256" key="1">
    <source>
        <dbReference type="ARBA" id="ARBA00004651"/>
    </source>
</evidence>
<evidence type="ECO:0000256" key="4">
    <source>
        <dbReference type="ARBA" id="ARBA00022989"/>
    </source>
</evidence>
<evidence type="ECO:0000256" key="6">
    <source>
        <dbReference type="SAM" id="Phobius"/>
    </source>
</evidence>
<dbReference type="EMBL" id="JAULBC010000006">
    <property type="protein sequence ID" value="MEX6689623.1"/>
    <property type="molecule type" value="Genomic_DNA"/>
</dbReference>
<dbReference type="Pfam" id="PF12704">
    <property type="entry name" value="MacB_PCD"/>
    <property type="match status" value="2"/>
</dbReference>
<evidence type="ECO:0000313" key="10">
    <source>
        <dbReference type="Proteomes" id="UP001560573"/>
    </source>
</evidence>
<dbReference type="InterPro" id="IPR025857">
    <property type="entry name" value="MacB_PCD"/>
</dbReference>
<feature type="domain" description="MacB-like periplasmic core" evidence="8">
    <location>
        <begin position="479"/>
        <end position="615"/>
    </location>
</feature>
<feature type="domain" description="ABC3 transporter permease C-terminal" evidence="7">
    <location>
        <begin position="688"/>
        <end position="797"/>
    </location>
</feature>
<keyword evidence="3 6" id="KW-0812">Transmembrane</keyword>
<dbReference type="Proteomes" id="UP001560573">
    <property type="component" value="Unassembled WGS sequence"/>
</dbReference>
<accession>A0ABV3ZII2</accession>
<evidence type="ECO:0000256" key="2">
    <source>
        <dbReference type="ARBA" id="ARBA00022475"/>
    </source>
</evidence>